<organism evidence="1">
    <name type="scientific">Lygus hesperus</name>
    <name type="common">Western plant bug</name>
    <dbReference type="NCBI Taxonomy" id="30085"/>
    <lineage>
        <taxon>Eukaryota</taxon>
        <taxon>Metazoa</taxon>
        <taxon>Ecdysozoa</taxon>
        <taxon>Arthropoda</taxon>
        <taxon>Hexapoda</taxon>
        <taxon>Insecta</taxon>
        <taxon>Pterygota</taxon>
        <taxon>Neoptera</taxon>
        <taxon>Paraneoptera</taxon>
        <taxon>Hemiptera</taxon>
        <taxon>Heteroptera</taxon>
        <taxon>Panheteroptera</taxon>
        <taxon>Cimicomorpha</taxon>
        <taxon>Miridae</taxon>
        <taxon>Mirini</taxon>
        <taxon>Lygus</taxon>
    </lineage>
</organism>
<evidence type="ECO:0000313" key="1">
    <source>
        <dbReference type="EMBL" id="JAF99644.1"/>
    </source>
</evidence>
<name>A0A0A9W475_LYGHE</name>
<proteinExistence type="predicted"/>
<reference evidence="1" key="1">
    <citation type="journal article" date="2014" name="PLoS ONE">
        <title>Transcriptome-Based Identification of ABC Transporters in the Western Tarnished Plant Bug Lygus hesperus.</title>
        <authorList>
            <person name="Hull J.J."/>
            <person name="Chaney K."/>
            <person name="Geib S.M."/>
            <person name="Fabrick J.A."/>
            <person name="Brent C.S."/>
            <person name="Walsh D."/>
            <person name="Lavine L.C."/>
        </authorList>
    </citation>
    <scope>NUCLEOTIDE SEQUENCE</scope>
</reference>
<protein>
    <submittedName>
        <fullName evidence="1">Protein CgeD</fullName>
    </submittedName>
</protein>
<dbReference type="EMBL" id="GBHO01043959">
    <property type="protein sequence ID" value="JAF99644.1"/>
    <property type="molecule type" value="Transcribed_RNA"/>
</dbReference>
<dbReference type="AlphaFoldDB" id="A0A0A9W475"/>
<gene>
    <name evidence="1" type="primary">cgeD</name>
    <name evidence="1" type="ORF">CM83_23989</name>
</gene>
<accession>A0A0A9W475</accession>
<sequence length="130" mass="14805">MITFVGTAKRMKTSKRGDLLVPDYLMTAITTGDFNQKPPSYDELAYRTEQELEAVVQTFGYEPSEDVTWDTQSTLDFKEALNYTAFPFKPPTAIVEEECADMDESTKNKINGVLNLIHEKPELMMGYITF</sequence>
<reference evidence="1" key="2">
    <citation type="submission" date="2014-07" db="EMBL/GenBank/DDBJ databases">
        <authorList>
            <person name="Hull J."/>
        </authorList>
    </citation>
    <scope>NUCLEOTIDE SEQUENCE</scope>
</reference>